<evidence type="ECO:0000313" key="3">
    <source>
        <dbReference type="WBParaSite" id="ALUE_0000553101-mRNA-1"/>
    </source>
</evidence>
<proteinExistence type="predicted"/>
<name>A0A0M3HSQ0_ASCLU</name>
<feature type="compositionally biased region" description="Basic and acidic residues" evidence="1">
    <location>
        <begin position="201"/>
        <end position="226"/>
    </location>
</feature>
<accession>A0A0M3HSQ0</accession>
<feature type="compositionally biased region" description="Basic and acidic residues" evidence="1">
    <location>
        <begin position="165"/>
        <end position="175"/>
    </location>
</feature>
<dbReference type="AlphaFoldDB" id="A0A0M3HSQ0"/>
<feature type="region of interest" description="Disordered" evidence="1">
    <location>
        <begin position="165"/>
        <end position="318"/>
    </location>
</feature>
<evidence type="ECO:0000313" key="2">
    <source>
        <dbReference type="Proteomes" id="UP000036681"/>
    </source>
</evidence>
<reference evidence="3" key="1">
    <citation type="submission" date="2017-02" db="UniProtKB">
        <authorList>
            <consortium name="WormBaseParasite"/>
        </authorList>
    </citation>
    <scope>IDENTIFICATION</scope>
</reference>
<feature type="compositionally biased region" description="Low complexity" evidence="1">
    <location>
        <begin position="267"/>
        <end position="284"/>
    </location>
</feature>
<dbReference type="InterPro" id="IPR015422">
    <property type="entry name" value="PyrdxlP-dep_Trfase_small"/>
</dbReference>
<sequence length="318" mass="35726">MTARFRRHLNDDGRLEDKTATQDFGFIVFRCKGDNEEQASQKTYRFCCYIIKSNKMSVTLVAPRSMNMIRMTFNREHLDEEEIDDSWNVLKRLLDDWEAEEGRGKIATKSECERLICSGSNSKFAPPSSVNIATSNPSGIIASPMETIQKPNNIKICEEGQIRQQNDKNAQDNRTVKNCGPCDSVQNAKEIPRNTTPVETSAKEISNKEASKREKSEEKRPAKDTDASSSSEKEDDEEGERRSTKTENRQSSSRRKDEEHPNEHNESSSSSQSSGGSSGRQQRSATEDANSAAKKSSSSSFKTLKTECLPRSKHNVPE</sequence>
<feature type="compositionally biased region" description="Low complexity" evidence="1">
    <location>
        <begin position="291"/>
        <end position="300"/>
    </location>
</feature>
<evidence type="ECO:0000256" key="1">
    <source>
        <dbReference type="SAM" id="MobiDB-lite"/>
    </source>
</evidence>
<keyword evidence="2" id="KW-1185">Reference proteome</keyword>
<protein>
    <submittedName>
        <fullName evidence="3">PID domain-containing protein</fullName>
    </submittedName>
</protein>
<dbReference type="Gene3D" id="3.90.1150.10">
    <property type="entry name" value="Aspartate Aminotransferase, domain 1"/>
    <property type="match status" value="1"/>
</dbReference>
<dbReference type="WBParaSite" id="ALUE_0000553101-mRNA-1">
    <property type="protein sequence ID" value="ALUE_0000553101-mRNA-1"/>
    <property type="gene ID" value="ALUE_0000553101"/>
</dbReference>
<feature type="compositionally biased region" description="Basic and acidic residues" evidence="1">
    <location>
        <begin position="304"/>
        <end position="318"/>
    </location>
</feature>
<feature type="compositionally biased region" description="Basic and acidic residues" evidence="1">
    <location>
        <begin position="239"/>
        <end position="266"/>
    </location>
</feature>
<organism evidence="2 3">
    <name type="scientific">Ascaris lumbricoides</name>
    <name type="common">Giant roundworm</name>
    <dbReference type="NCBI Taxonomy" id="6252"/>
    <lineage>
        <taxon>Eukaryota</taxon>
        <taxon>Metazoa</taxon>
        <taxon>Ecdysozoa</taxon>
        <taxon>Nematoda</taxon>
        <taxon>Chromadorea</taxon>
        <taxon>Rhabditida</taxon>
        <taxon>Spirurina</taxon>
        <taxon>Ascaridomorpha</taxon>
        <taxon>Ascaridoidea</taxon>
        <taxon>Ascarididae</taxon>
        <taxon>Ascaris</taxon>
    </lineage>
</organism>
<dbReference type="Proteomes" id="UP000036681">
    <property type="component" value="Unplaced"/>
</dbReference>